<proteinExistence type="predicted"/>
<evidence type="ECO:0000313" key="4">
    <source>
        <dbReference type="EMBL" id="AFM23645.1"/>
    </source>
</evidence>
<dbReference type="PATRIC" id="fig|706587.4.peg.1057"/>
<dbReference type="EMBL" id="CP003360">
    <property type="protein sequence ID" value="AFM23645.1"/>
    <property type="molecule type" value="Genomic_DNA"/>
</dbReference>
<evidence type="ECO:0000313" key="5">
    <source>
        <dbReference type="Proteomes" id="UP000006055"/>
    </source>
</evidence>
<dbReference type="RefSeq" id="WP_014808801.1">
    <property type="nucleotide sequence ID" value="NC_018025.1"/>
</dbReference>
<dbReference type="HOGENOM" id="CLU_009583_27_5_7"/>
<evidence type="ECO:0000259" key="2">
    <source>
        <dbReference type="Pfam" id="PF00534"/>
    </source>
</evidence>
<dbReference type="InterPro" id="IPR001296">
    <property type="entry name" value="Glyco_trans_1"/>
</dbReference>
<gene>
    <name evidence="4" type="ordered locus">Desti_0926</name>
</gene>
<feature type="domain" description="Glycosyl transferase family 1" evidence="2">
    <location>
        <begin position="248"/>
        <end position="341"/>
    </location>
</feature>
<sequence length="374" mass="42454">MHLAIDALGTKRGGAATGFLEFLTVAVADPRIEKITVFSSPATDRLFAFPQSRKLRIIEKTMVDRNPFARIWWYEYSLSKACKDISADLLFIFANFGRGCSEIPHVTYVQQSLPFSREAIQTFDSRLERLRIMTYRHQMRRSCQDAARVICQSSVMQDYLVRCFDIHASKIEVVYVSPRKLDKIPGDYRRLDPMRAAPAGSRILYVGDSYPYKMVETATMGTRLLRQYRPQVQLFLTLPEDHPFSHEHGVTCLSYLEAGELREAFELADLLVLPSLVESCGLPPLEAMSLGTPVLIADRPYARDIFEDAAVFFDPMDAEDLAKQALRILEDEALQGILIQKGLNLVQKRNAGKPYQRILDICVEEFARSATKVS</sequence>
<dbReference type="PANTHER" id="PTHR46401">
    <property type="entry name" value="GLYCOSYLTRANSFERASE WBBK-RELATED"/>
    <property type="match status" value="1"/>
</dbReference>
<dbReference type="GO" id="GO:0009103">
    <property type="term" value="P:lipopolysaccharide biosynthetic process"/>
    <property type="evidence" value="ECO:0007669"/>
    <property type="project" value="TreeGrafter"/>
</dbReference>
<dbReference type="OrthoDB" id="9767517at2"/>
<feature type="domain" description="Glycosyltransferase subfamily 4-like N-terminal" evidence="3">
    <location>
        <begin position="34"/>
        <end position="175"/>
    </location>
</feature>
<keyword evidence="1 4" id="KW-0808">Transferase</keyword>
<dbReference type="eggNOG" id="COG0438">
    <property type="taxonomic scope" value="Bacteria"/>
</dbReference>
<dbReference type="InterPro" id="IPR028098">
    <property type="entry name" value="Glyco_trans_4-like_N"/>
</dbReference>
<dbReference type="KEGG" id="dti:Desti_0926"/>
<evidence type="ECO:0000256" key="1">
    <source>
        <dbReference type="ARBA" id="ARBA00022679"/>
    </source>
</evidence>
<reference evidence="5" key="1">
    <citation type="submission" date="2012-06" db="EMBL/GenBank/DDBJ databases">
        <title>Complete sequence of chromosome of Desulfomonile tiedjei DSM 6799.</title>
        <authorList>
            <person name="Lucas S."/>
            <person name="Copeland A."/>
            <person name="Lapidus A."/>
            <person name="Glavina del Rio T."/>
            <person name="Dalin E."/>
            <person name="Tice H."/>
            <person name="Bruce D."/>
            <person name="Goodwin L."/>
            <person name="Pitluck S."/>
            <person name="Peters L."/>
            <person name="Ovchinnikova G."/>
            <person name="Zeytun A."/>
            <person name="Lu M."/>
            <person name="Kyrpides N."/>
            <person name="Mavromatis K."/>
            <person name="Ivanova N."/>
            <person name="Brettin T."/>
            <person name="Detter J.C."/>
            <person name="Han C."/>
            <person name="Larimer F."/>
            <person name="Land M."/>
            <person name="Hauser L."/>
            <person name="Markowitz V."/>
            <person name="Cheng J.-F."/>
            <person name="Hugenholtz P."/>
            <person name="Woyke T."/>
            <person name="Wu D."/>
            <person name="Spring S."/>
            <person name="Schroeder M."/>
            <person name="Brambilla E."/>
            <person name="Klenk H.-P."/>
            <person name="Eisen J.A."/>
        </authorList>
    </citation>
    <scope>NUCLEOTIDE SEQUENCE [LARGE SCALE GENOMIC DNA]</scope>
    <source>
        <strain evidence="5">ATCC 49306 / DSM 6799 / DCB-1</strain>
    </source>
</reference>
<accession>I4C254</accession>
<dbReference type="STRING" id="706587.Desti_0926"/>
<evidence type="ECO:0000259" key="3">
    <source>
        <dbReference type="Pfam" id="PF13439"/>
    </source>
</evidence>
<protein>
    <submittedName>
        <fullName evidence="4">Glycosyltransferase</fullName>
    </submittedName>
</protein>
<dbReference type="Pfam" id="PF00534">
    <property type="entry name" value="Glycos_transf_1"/>
    <property type="match status" value="1"/>
</dbReference>
<dbReference type="AlphaFoldDB" id="I4C254"/>
<dbReference type="GO" id="GO:0016757">
    <property type="term" value="F:glycosyltransferase activity"/>
    <property type="evidence" value="ECO:0007669"/>
    <property type="project" value="InterPro"/>
</dbReference>
<dbReference type="Pfam" id="PF13439">
    <property type="entry name" value="Glyco_transf_4"/>
    <property type="match status" value="1"/>
</dbReference>
<keyword evidence="5" id="KW-1185">Reference proteome</keyword>
<dbReference type="Gene3D" id="3.40.50.2000">
    <property type="entry name" value="Glycogen Phosphorylase B"/>
    <property type="match status" value="2"/>
</dbReference>
<dbReference type="PANTHER" id="PTHR46401:SF2">
    <property type="entry name" value="GLYCOSYLTRANSFERASE WBBK-RELATED"/>
    <property type="match status" value="1"/>
</dbReference>
<dbReference type="Proteomes" id="UP000006055">
    <property type="component" value="Chromosome"/>
</dbReference>
<organism evidence="4 5">
    <name type="scientific">Desulfomonile tiedjei (strain ATCC 49306 / DSM 6799 / DCB-1)</name>
    <dbReference type="NCBI Taxonomy" id="706587"/>
    <lineage>
        <taxon>Bacteria</taxon>
        <taxon>Pseudomonadati</taxon>
        <taxon>Thermodesulfobacteriota</taxon>
        <taxon>Desulfomonilia</taxon>
        <taxon>Desulfomonilales</taxon>
        <taxon>Desulfomonilaceae</taxon>
        <taxon>Desulfomonile</taxon>
    </lineage>
</organism>
<name>I4C254_DESTA</name>
<dbReference type="SUPFAM" id="SSF53756">
    <property type="entry name" value="UDP-Glycosyltransferase/glycogen phosphorylase"/>
    <property type="match status" value="1"/>
</dbReference>